<sequence>MKNSSHRDEPIIDYIGLSSFGDKGKVLIYDREFNLQVTQIRKTRMRGNKLIKHYVVGTSESCNGVYIKDRSGVNYLSARDIPSNIDLFGLQQVTLGSDALSADVNSRDVAISFPMKSFFTFEILSSYPRAPKCR</sequence>
<reference evidence="1 2" key="1">
    <citation type="submission" date="2020-09" db="EMBL/GenBank/DDBJ databases">
        <title>De no assembly of potato wild relative species, Solanum commersonii.</title>
        <authorList>
            <person name="Cho K."/>
        </authorList>
    </citation>
    <scope>NUCLEOTIDE SEQUENCE [LARGE SCALE GENOMIC DNA]</scope>
    <source>
        <strain evidence="1">LZ3.2</strain>
        <tissue evidence="1">Leaf</tissue>
    </source>
</reference>
<accession>A0A9J5XGI4</accession>
<keyword evidence="2" id="KW-1185">Reference proteome</keyword>
<protein>
    <submittedName>
        <fullName evidence="1">Uncharacterized protein</fullName>
    </submittedName>
</protein>
<dbReference type="Proteomes" id="UP000824120">
    <property type="component" value="Chromosome 9"/>
</dbReference>
<gene>
    <name evidence="1" type="ORF">H5410_046798</name>
</gene>
<comment type="caution">
    <text evidence="1">The sequence shown here is derived from an EMBL/GenBank/DDBJ whole genome shotgun (WGS) entry which is preliminary data.</text>
</comment>
<evidence type="ECO:0000313" key="2">
    <source>
        <dbReference type="Proteomes" id="UP000824120"/>
    </source>
</evidence>
<evidence type="ECO:0000313" key="1">
    <source>
        <dbReference type="EMBL" id="KAG5586364.1"/>
    </source>
</evidence>
<proteinExistence type="predicted"/>
<dbReference type="EMBL" id="JACXVP010000009">
    <property type="protein sequence ID" value="KAG5586364.1"/>
    <property type="molecule type" value="Genomic_DNA"/>
</dbReference>
<organism evidence="1 2">
    <name type="scientific">Solanum commersonii</name>
    <name type="common">Commerson's wild potato</name>
    <name type="synonym">Commerson's nightshade</name>
    <dbReference type="NCBI Taxonomy" id="4109"/>
    <lineage>
        <taxon>Eukaryota</taxon>
        <taxon>Viridiplantae</taxon>
        <taxon>Streptophyta</taxon>
        <taxon>Embryophyta</taxon>
        <taxon>Tracheophyta</taxon>
        <taxon>Spermatophyta</taxon>
        <taxon>Magnoliopsida</taxon>
        <taxon>eudicotyledons</taxon>
        <taxon>Gunneridae</taxon>
        <taxon>Pentapetalae</taxon>
        <taxon>asterids</taxon>
        <taxon>lamiids</taxon>
        <taxon>Solanales</taxon>
        <taxon>Solanaceae</taxon>
        <taxon>Solanoideae</taxon>
        <taxon>Solaneae</taxon>
        <taxon>Solanum</taxon>
    </lineage>
</organism>
<name>A0A9J5XGI4_SOLCO</name>
<dbReference type="AlphaFoldDB" id="A0A9J5XGI4"/>